<dbReference type="GO" id="GO:0009425">
    <property type="term" value="C:bacterial-type flagellum basal body"/>
    <property type="evidence" value="ECO:0007669"/>
    <property type="project" value="InterPro"/>
</dbReference>
<evidence type="ECO:0000256" key="2">
    <source>
        <dbReference type="SAM" id="MobiDB-lite"/>
    </source>
</evidence>
<dbReference type="InterPro" id="IPR001543">
    <property type="entry name" value="FliN-like_C"/>
</dbReference>
<dbReference type="InterPro" id="IPR036429">
    <property type="entry name" value="SpoA-like_sf"/>
</dbReference>
<feature type="compositionally biased region" description="Acidic residues" evidence="2">
    <location>
        <begin position="194"/>
        <end position="212"/>
    </location>
</feature>
<dbReference type="Gene3D" id="2.30.330.10">
    <property type="entry name" value="SpoA-like"/>
    <property type="match status" value="1"/>
</dbReference>
<dbReference type="PRINTS" id="PR00956">
    <property type="entry name" value="FLGMOTORFLIN"/>
</dbReference>
<reference evidence="4 5" key="1">
    <citation type="submission" date="2019-02" db="EMBL/GenBank/DDBJ databases">
        <title>Deep-cultivation of Planctomycetes and their phenomic and genomic characterization uncovers novel biology.</title>
        <authorList>
            <person name="Wiegand S."/>
            <person name="Jogler M."/>
            <person name="Boedeker C."/>
            <person name="Pinto D."/>
            <person name="Vollmers J."/>
            <person name="Rivas-Marin E."/>
            <person name="Kohn T."/>
            <person name="Peeters S.H."/>
            <person name="Heuer A."/>
            <person name="Rast P."/>
            <person name="Oberbeckmann S."/>
            <person name="Bunk B."/>
            <person name="Jeske O."/>
            <person name="Meyerdierks A."/>
            <person name="Storesund J.E."/>
            <person name="Kallscheuer N."/>
            <person name="Luecker S."/>
            <person name="Lage O.M."/>
            <person name="Pohl T."/>
            <person name="Merkel B.J."/>
            <person name="Hornburger P."/>
            <person name="Mueller R.-W."/>
            <person name="Bruemmer F."/>
            <person name="Labrenz M."/>
            <person name="Spormann A.M."/>
            <person name="Op den Camp H."/>
            <person name="Overmann J."/>
            <person name="Amann R."/>
            <person name="Jetten M.S.M."/>
            <person name="Mascher T."/>
            <person name="Medema M.H."/>
            <person name="Devos D.P."/>
            <person name="Kaster A.-K."/>
            <person name="Ovreas L."/>
            <person name="Rohde M."/>
            <person name="Galperin M.Y."/>
            <person name="Jogler C."/>
        </authorList>
    </citation>
    <scope>NUCLEOTIDE SEQUENCE [LARGE SCALE GENOMIC DNA]</scope>
    <source>
        <strain evidence="4 5">Pan189</strain>
    </source>
</reference>
<dbReference type="GO" id="GO:0003774">
    <property type="term" value="F:cytoskeletal motor activity"/>
    <property type="evidence" value="ECO:0007669"/>
    <property type="project" value="InterPro"/>
</dbReference>
<dbReference type="RefSeq" id="WP_145362630.1">
    <property type="nucleotide sequence ID" value="NZ_CP036268.1"/>
</dbReference>
<dbReference type="OrthoDB" id="278219at2"/>
<evidence type="ECO:0000313" key="4">
    <source>
        <dbReference type="EMBL" id="QDT36426.1"/>
    </source>
</evidence>
<gene>
    <name evidence="4" type="ORF">Pan189_07820</name>
</gene>
<dbReference type="SUPFAM" id="SSF101801">
    <property type="entry name" value="Surface presentation of antigens (SPOA)"/>
    <property type="match status" value="1"/>
</dbReference>
<feature type="domain" description="Flagellar motor switch protein FliN-like C-terminal" evidence="3">
    <location>
        <begin position="230"/>
        <end position="299"/>
    </location>
</feature>
<dbReference type="GO" id="GO:0071978">
    <property type="term" value="P:bacterial-type flagellum-dependent swarming motility"/>
    <property type="evidence" value="ECO:0007669"/>
    <property type="project" value="TreeGrafter"/>
</dbReference>
<feature type="compositionally biased region" description="Acidic residues" evidence="2">
    <location>
        <begin position="167"/>
        <end position="177"/>
    </location>
</feature>
<dbReference type="PANTHER" id="PTHR30034:SF6">
    <property type="entry name" value="YOP PROTEINS TRANSLOCATION PROTEIN Q"/>
    <property type="match status" value="1"/>
</dbReference>
<organism evidence="4 5">
    <name type="scientific">Stratiformator vulcanicus</name>
    <dbReference type="NCBI Taxonomy" id="2527980"/>
    <lineage>
        <taxon>Bacteria</taxon>
        <taxon>Pseudomonadati</taxon>
        <taxon>Planctomycetota</taxon>
        <taxon>Planctomycetia</taxon>
        <taxon>Planctomycetales</taxon>
        <taxon>Planctomycetaceae</taxon>
        <taxon>Stratiformator</taxon>
    </lineage>
</organism>
<feature type="region of interest" description="Disordered" evidence="2">
    <location>
        <begin position="157"/>
        <end position="221"/>
    </location>
</feature>
<evidence type="ECO:0000256" key="1">
    <source>
        <dbReference type="ARBA" id="ARBA00009226"/>
    </source>
</evidence>
<proteinExistence type="inferred from homology"/>
<sequence>MSDSPEAPDRDADAIVAACRANITVIAESLNQCFDEEWALEVSETASFTEGAEANIPAEAGLVVTIDLSDETVVALVPASLPLPDWLSDPDESQSARLQTLAMEWSLNLLPKDAEAEASQAESVEDLRAAVNERAGEATIIPLNIEGNESSIAILYPCSKSSTPSSDGDDETTEDSETAPVENHDQSAEVEASSSDDPDPDDQAASDPDEQQSEPPKTPEQLAGELRAKRLRKLPVQVIVRLAEKKIDLRQLLALSPGSLIMFNKSCEDLLDLYVNNQRYCRGEAVKIGEKFGLKVDEVGIVEKRQQKVL</sequence>
<dbReference type="Proteomes" id="UP000317318">
    <property type="component" value="Chromosome"/>
</dbReference>
<keyword evidence="5" id="KW-1185">Reference proteome</keyword>
<dbReference type="KEGG" id="svp:Pan189_07820"/>
<keyword evidence="4" id="KW-0282">Flagellum</keyword>
<evidence type="ECO:0000259" key="3">
    <source>
        <dbReference type="Pfam" id="PF01052"/>
    </source>
</evidence>
<name>A0A517QXP4_9PLAN</name>
<comment type="similarity">
    <text evidence="1">Belongs to the FliN/MopA/SpaO family.</text>
</comment>
<dbReference type="EMBL" id="CP036268">
    <property type="protein sequence ID" value="QDT36426.1"/>
    <property type="molecule type" value="Genomic_DNA"/>
</dbReference>
<dbReference type="Pfam" id="PF01052">
    <property type="entry name" value="FliMN_C"/>
    <property type="match status" value="1"/>
</dbReference>
<evidence type="ECO:0000313" key="5">
    <source>
        <dbReference type="Proteomes" id="UP000317318"/>
    </source>
</evidence>
<accession>A0A517QXP4</accession>
<dbReference type="InterPro" id="IPR001172">
    <property type="entry name" value="FliN_T3SS_HrcQb"/>
</dbReference>
<dbReference type="AlphaFoldDB" id="A0A517QXP4"/>
<keyword evidence="4" id="KW-0969">Cilium</keyword>
<protein>
    <submittedName>
        <fullName evidence="4">Flagellar motor switch protein</fullName>
    </submittedName>
</protein>
<dbReference type="PANTHER" id="PTHR30034">
    <property type="entry name" value="FLAGELLAR MOTOR SWITCH PROTEIN FLIM"/>
    <property type="match status" value="1"/>
</dbReference>
<keyword evidence="4" id="KW-0966">Cell projection</keyword>
<dbReference type="GO" id="GO:0050918">
    <property type="term" value="P:positive chemotaxis"/>
    <property type="evidence" value="ECO:0007669"/>
    <property type="project" value="TreeGrafter"/>
</dbReference>